<dbReference type="AlphaFoldDB" id="A0A9N7UIM0"/>
<dbReference type="InterPro" id="IPR036236">
    <property type="entry name" value="Znf_C2H2_sf"/>
</dbReference>
<dbReference type="InterPro" id="IPR013087">
    <property type="entry name" value="Znf_C2H2_type"/>
</dbReference>
<dbReference type="Gene3D" id="3.30.160.60">
    <property type="entry name" value="Classic Zinc Finger"/>
    <property type="match status" value="1"/>
</dbReference>
<dbReference type="EMBL" id="CADEAL010001347">
    <property type="protein sequence ID" value="CAB1431556.1"/>
    <property type="molecule type" value="Genomic_DNA"/>
</dbReference>
<name>A0A9N7UIM0_PLEPL</name>
<evidence type="ECO:0000259" key="1">
    <source>
        <dbReference type="Pfam" id="PF12874"/>
    </source>
</evidence>
<protein>
    <recommendedName>
        <fullName evidence="1">C2H2-type domain-containing protein</fullName>
    </recommendedName>
</protein>
<evidence type="ECO:0000313" key="2">
    <source>
        <dbReference type="EMBL" id="CAB1431556.1"/>
    </source>
</evidence>
<keyword evidence="3" id="KW-1185">Reference proteome</keyword>
<dbReference type="SUPFAM" id="SSF57667">
    <property type="entry name" value="beta-beta-alpha zinc fingers"/>
    <property type="match status" value="1"/>
</dbReference>
<evidence type="ECO:0000313" key="3">
    <source>
        <dbReference type="Proteomes" id="UP001153269"/>
    </source>
</evidence>
<gene>
    <name evidence="2" type="ORF">PLEPLA_LOCUS19613</name>
</gene>
<sequence>MSHQILHSLLGMKTPLSPPRLFAFGGMCQKLMEAPSPPSISLSVLQTPSPGQGGAYSLCEVCNLQLTSDAQAQLHYNGRSHLRRVRQIQAGETGKHAAGHLLLQQGLSPGFFHRPQDSALGLQD</sequence>
<dbReference type="Pfam" id="PF12874">
    <property type="entry name" value="zf-met"/>
    <property type="match status" value="1"/>
</dbReference>
<reference evidence="2" key="1">
    <citation type="submission" date="2020-03" db="EMBL/GenBank/DDBJ databases">
        <authorList>
            <person name="Weist P."/>
        </authorList>
    </citation>
    <scope>NUCLEOTIDE SEQUENCE</scope>
</reference>
<accession>A0A9N7UIM0</accession>
<organism evidence="2 3">
    <name type="scientific">Pleuronectes platessa</name>
    <name type="common">European plaice</name>
    <dbReference type="NCBI Taxonomy" id="8262"/>
    <lineage>
        <taxon>Eukaryota</taxon>
        <taxon>Metazoa</taxon>
        <taxon>Chordata</taxon>
        <taxon>Craniata</taxon>
        <taxon>Vertebrata</taxon>
        <taxon>Euteleostomi</taxon>
        <taxon>Actinopterygii</taxon>
        <taxon>Neopterygii</taxon>
        <taxon>Teleostei</taxon>
        <taxon>Neoteleostei</taxon>
        <taxon>Acanthomorphata</taxon>
        <taxon>Carangaria</taxon>
        <taxon>Pleuronectiformes</taxon>
        <taxon>Pleuronectoidei</taxon>
        <taxon>Pleuronectidae</taxon>
        <taxon>Pleuronectes</taxon>
    </lineage>
</organism>
<dbReference type="Proteomes" id="UP001153269">
    <property type="component" value="Unassembled WGS sequence"/>
</dbReference>
<proteinExistence type="predicted"/>
<comment type="caution">
    <text evidence="2">The sequence shown here is derived from an EMBL/GenBank/DDBJ whole genome shotgun (WGS) entry which is preliminary data.</text>
</comment>
<feature type="domain" description="C2H2-type" evidence="1">
    <location>
        <begin position="59"/>
        <end position="81"/>
    </location>
</feature>